<comment type="caution">
    <text evidence="2">The sequence shown here is derived from an EMBL/GenBank/DDBJ whole genome shotgun (WGS) entry which is preliminary data.</text>
</comment>
<dbReference type="EMBL" id="AZCT01000002">
    <property type="protein sequence ID" value="KRK13158.1"/>
    <property type="molecule type" value="Genomic_DNA"/>
</dbReference>
<sequence length="339" mass="39858">MVEKINPTDGAVFRQLRRNHHLTLAQVADAHNSIAFISKFEQGRSNISFARLSHLLFRINISVEEFIFIRDLQAGAVPPTTHTRFVYNTLVHRDFEEVIAYQDRFNVENPTLADYQYLLKQEKVWQKRYEHDHNRQTQFELISIQIFRLTMIDRVKPPDQPSPFKNVSDAMAQLQERAKPLVSYLYLVETWNYFELYWFRHLMVALPAETIQNLLPIAMKRSEKYRAFNQIGNLRIQTLFSAFTVFINTRHLTDAKKVLTTAEKILHDTNDLSNSALLLFLRGWYQAVIGQTRAGYELCQQAISLEHILDQPTQERWLRYLLKVVRINIKDPQGGAYFL</sequence>
<dbReference type="PATRIC" id="fig|1423816.3.peg.1415"/>
<dbReference type="CDD" id="cd00093">
    <property type="entry name" value="HTH_XRE"/>
    <property type="match status" value="1"/>
</dbReference>
<dbReference type="GO" id="GO:0003677">
    <property type="term" value="F:DNA binding"/>
    <property type="evidence" value="ECO:0007669"/>
    <property type="project" value="InterPro"/>
</dbReference>
<evidence type="ECO:0000313" key="2">
    <source>
        <dbReference type="EMBL" id="KRK13158.1"/>
    </source>
</evidence>
<accession>A0A0R1EUV5</accession>
<feature type="domain" description="HTH cro/C1-type" evidence="1">
    <location>
        <begin position="13"/>
        <end position="66"/>
    </location>
</feature>
<dbReference type="RefSeq" id="WP_010490465.1">
    <property type="nucleotide sequence ID" value="NZ_AZCT01000002.1"/>
</dbReference>
<organism evidence="2 3">
    <name type="scientific">Lacticaseibacillus zeae DSM 20178 = KCTC 3804</name>
    <dbReference type="NCBI Taxonomy" id="1423816"/>
    <lineage>
        <taxon>Bacteria</taxon>
        <taxon>Bacillati</taxon>
        <taxon>Bacillota</taxon>
        <taxon>Bacilli</taxon>
        <taxon>Lactobacillales</taxon>
        <taxon>Lactobacillaceae</taxon>
        <taxon>Lacticaseibacillus</taxon>
    </lineage>
</organism>
<protein>
    <submittedName>
        <fullName evidence="2">XRE family transcriptional regulator</fullName>
    </submittedName>
</protein>
<evidence type="ECO:0000259" key="1">
    <source>
        <dbReference type="PROSITE" id="PS50943"/>
    </source>
</evidence>
<dbReference type="InterPro" id="IPR010057">
    <property type="entry name" value="Transcription_activator_Rgg_C"/>
</dbReference>
<dbReference type="AlphaFoldDB" id="A0A0R1EUV5"/>
<dbReference type="Pfam" id="PF21259">
    <property type="entry name" value="Rgg_C"/>
    <property type="match status" value="1"/>
</dbReference>
<proteinExistence type="predicted"/>
<evidence type="ECO:0000313" key="3">
    <source>
        <dbReference type="Proteomes" id="UP000051984"/>
    </source>
</evidence>
<dbReference type="InterPro" id="IPR053163">
    <property type="entry name" value="HTH-type_regulator_Rgg"/>
</dbReference>
<dbReference type="NCBIfam" id="TIGR01716">
    <property type="entry name" value="RGG_Cterm"/>
    <property type="match status" value="1"/>
</dbReference>
<reference evidence="2 3" key="1">
    <citation type="journal article" date="2015" name="Genome Announc.">
        <title>Expanding the biotechnology potential of lactobacilli through comparative genomics of 213 strains and associated genera.</title>
        <authorList>
            <person name="Sun Z."/>
            <person name="Harris H.M."/>
            <person name="McCann A."/>
            <person name="Guo C."/>
            <person name="Argimon S."/>
            <person name="Zhang W."/>
            <person name="Yang X."/>
            <person name="Jeffery I.B."/>
            <person name="Cooney J.C."/>
            <person name="Kagawa T.F."/>
            <person name="Liu W."/>
            <person name="Song Y."/>
            <person name="Salvetti E."/>
            <person name="Wrobel A."/>
            <person name="Rasinkangas P."/>
            <person name="Parkhill J."/>
            <person name="Rea M.C."/>
            <person name="O'Sullivan O."/>
            <person name="Ritari J."/>
            <person name="Douillard F.P."/>
            <person name="Paul Ross R."/>
            <person name="Yang R."/>
            <person name="Briner A.E."/>
            <person name="Felis G.E."/>
            <person name="de Vos W.M."/>
            <person name="Barrangou R."/>
            <person name="Klaenhammer T.R."/>
            <person name="Caufield P.W."/>
            <person name="Cui Y."/>
            <person name="Zhang H."/>
            <person name="O'Toole P.W."/>
        </authorList>
    </citation>
    <scope>NUCLEOTIDE SEQUENCE [LARGE SCALE GENOMIC DNA]</scope>
    <source>
        <strain evidence="2 3">DSM 20178</strain>
    </source>
</reference>
<dbReference type="InterPro" id="IPR001387">
    <property type="entry name" value="Cro/C1-type_HTH"/>
</dbReference>
<dbReference type="eggNOG" id="COG1396">
    <property type="taxonomic scope" value="Bacteria"/>
</dbReference>
<dbReference type="Proteomes" id="UP000051984">
    <property type="component" value="Unassembled WGS sequence"/>
</dbReference>
<name>A0A0R1EUV5_LACZE</name>
<dbReference type="Gene3D" id="1.10.260.40">
    <property type="entry name" value="lambda repressor-like DNA-binding domains"/>
    <property type="match status" value="1"/>
</dbReference>
<dbReference type="PROSITE" id="PS50943">
    <property type="entry name" value="HTH_CROC1"/>
    <property type="match status" value="1"/>
</dbReference>
<dbReference type="InterPro" id="IPR010982">
    <property type="entry name" value="Lambda_DNA-bd_dom_sf"/>
</dbReference>
<gene>
    <name evidence="2" type="ORF">FD51_GL001354</name>
</gene>
<dbReference type="SUPFAM" id="SSF47413">
    <property type="entry name" value="lambda repressor-like DNA-binding domains"/>
    <property type="match status" value="1"/>
</dbReference>
<dbReference type="PANTHER" id="PTHR37038">
    <property type="entry name" value="TRANSCRIPTIONAL REGULATOR-RELATED"/>
    <property type="match status" value="1"/>
</dbReference>